<feature type="compositionally biased region" description="Basic and acidic residues" evidence="1">
    <location>
        <begin position="83"/>
        <end position="95"/>
    </location>
</feature>
<keyword evidence="2" id="KW-0472">Membrane</keyword>
<feature type="transmembrane region" description="Helical" evidence="2">
    <location>
        <begin position="358"/>
        <end position="382"/>
    </location>
</feature>
<feature type="compositionally biased region" description="Acidic residues" evidence="1">
    <location>
        <begin position="112"/>
        <end position="121"/>
    </location>
</feature>
<feature type="compositionally biased region" description="Polar residues" evidence="1">
    <location>
        <begin position="1"/>
        <end position="15"/>
    </location>
</feature>
<accession>A0A316TWN7</accession>
<feature type="transmembrane region" description="Helical" evidence="2">
    <location>
        <begin position="610"/>
        <end position="630"/>
    </location>
</feature>
<evidence type="ECO:0000256" key="1">
    <source>
        <dbReference type="SAM" id="MobiDB-lite"/>
    </source>
</evidence>
<reference evidence="3 4" key="1">
    <citation type="journal article" date="2018" name="Mol. Biol. Evol.">
        <title>Broad Genomic Sampling Reveals a Smut Pathogenic Ancestry of the Fungal Clade Ustilaginomycotina.</title>
        <authorList>
            <person name="Kijpornyongpan T."/>
            <person name="Mondo S.J."/>
            <person name="Barry K."/>
            <person name="Sandor L."/>
            <person name="Lee J."/>
            <person name="Lipzen A."/>
            <person name="Pangilinan J."/>
            <person name="LaButti K."/>
            <person name="Hainaut M."/>
            <person name="Henrissat B."/>
            <person name="Grigoriev I.V."/>
            <person name="Spatafora J.W."/>
            <person name="Aime M.C."/>
        </authorList>
    </citation>
    <scope>NUCLEOTIDE SEQUENCE [LARGE SCALE GENOMIC DNA]</scope>
    <source>
        <strain evidence="3 4">MCA 4718</strain>
    </source>
</reference>
<dbReference type="GeneID" id="37010922"/>
<keyword evidence="2" id="KW-1133">Transmembrane helix</keyword>
<proteinExistence type="predicted"/>
<keyword evidence="2" id="KW-0812">Transmembrane</keyword>
<protein>
    <recommendedName>
        <fullName evidence="5">Amino acid transporter transmembrane domain-containing protein</fullName>
    </recommendedName>
</protein>
<dbReference type="AlphaFoldDB" id="A0A316TWN7"/>
<dbReference type="GO" id="GO:0015179">
    <property type="term" value="F:L-amino acid transmembrane transporter activity"/>
    <property type="evidence" value="ECO:0007669"/>
    <property type="project" value="TreeGrafter"/>
</dbReference>
<dbReference type="GO" id="GO:0016020">
    <property type="term" value="C:membrane"/>
    <property type="evidence" value="ECO:0007669"/>
    <property type="project" value="TreeGrafter"/>
</dbReference>
<evidence type="ECO:0000313" key="3">
    <source>
        <dbReference type="EMBL" id="PWN17882.1"/>
    </source>
</evidence>
<feature type="transmembrane region" description="Helical" evidence="2">
    <location>
        <begin position="333"/>
        <end position="351"/>
    </location>
</feature>
<dbReference type="RefSeq" id="XP_025345042.1">
    <property type="nucleotide sequence ID" value="XM_025489188.1"/>
</dbReference>
<name>A0A316TWN7_9BASI</name>
<feature type="transmembrane region" description="Helical" evidence="2">
    <location>
        <begin position="461"/>
        <end position="482"/>
    </location>
</feature>
<feature type="compositionally biased region" description="Acidic residues" evidence="1">
    <location>
        <begin position="56"/>
        <end position="66"/>
    </location>
</feature>
<feature type="transmembrane region" description="Helical" evidence="2">
    <location>
        <begin position="297"/>
        <end position="321"/>
    </location>
</feature>
<dbReference type="Proteomes" id="UP000245942">
    <property type="component" value="Unassembled WGS sequence"/>
</dbReference>
<dbReference type="PANTHER" id="PTHR22950">
    <property type="entry name" value="AMINO ACID TRANSPORTER"/>
    <property type="match status" value="1"/>
</dbReference>
<evidence type="ECO:0008006" key="5">
    <source>
        <dbReference type="Google" id="ProtNLM"/>
    </source>
</evidence>
<gene>
    <name evidence="3" type="ORF">BCV69DRAFT_127257</name>
</gene>
<dbReference type="PANTHER" id="PTHR22950:SF671">
    <property type="entry name" value="CHROMOSOME UNDETERMINED SCAFFOLD_75, WHOLE GENOME SHOTGUN SEQUENCE"/>
    <property type="match status" value="1"/>
</dbReference>
<feature type="region of interest" description="Disordered" evidence="1">
    <location>
        <begin position="1"/>
        <end position="159"/>
    </location>
</feature>
<feature type="transmembrane region" description="Helical" evidence="2">
    <location>
        <begin position="237"/>
        <end position="260"/>
    </location>
</feature>
<feature type="transmembrane region" description="Helical" evidence="2">
    <location>
        <begin position="419"/>
        <end position="440"/>
    </location>
</feature>
<organism evidence="3 4">
    <name type="scientific">Pseudomicrostroma glucosiphilum</name>
    <dbReference type="NCBI Taxonomy" id="1684307"/>
    <lineage>
        <taxon>Eukaryota</taxon>
        <taxon>Fungi</taxon>
        <taxon>Dikarya</taxon>
        <taxon>Basidiomycota</taxon>
        <taxon>Ustilaginomycotina</taxon>
        <taxon>Exobasidiomycetes</taxon>
        <taxon>Microstromatales</taxon>
        <taxon>Microstromatales incertae sedis</taxon>
        <taxon>Pseudomicrostroma</taxon>
    </lineage>
</organism>
<dbReference type="EMBL" id="KZ819340">
    <property type="protein sequence ID" value="PWN17882.1"/>
    <property type="molecule type" value="Genomic_DNA"/>
</dbReference>
<feature type="transmembrane region" description="Helical" evidence="2">
    <location>
        <begin position="514"/>
        <end position="534"/>
    </location>
</feature>
<feature type="compositionally biased region" description="Acidic residues" evidence="1">
    <location>
        <begin position="137"/>
        <end position="156"/>
    </location>
</feature>
<feature type="region of interest" description="Disordered" evidence="1">
    <location>
        <begin position="744"/>
        <end position="768"/>
    </location>
</feature>
<evidence type="ECO:0000313" key="4">
    <source>
        <dbReference type="Proteomes" id="UP000245942"/>
    </source>
</evidence>
<dbReference type="OrthoDB" id="3360632at2759"/>
<feature type="compositionally biased region" description="Basic and acidic residues" evidence="1">
    <location>
        <begin position="44"/>
        <end position="53"/>
    </location>
</feature>
<keyword evidence="4" id="KW-1185">Reference proteome</keyword>
<feature type="transmembrane region" description="Helical" evidence="2">
    <location>
        <begin position="650"/>
        <end position="673"/>
    </location>
</feature>
<evidence type="ECO:0000256" key="2">
    <source>
        <dbReference type="SAM" id="Phobius"/>
    </source>
</evidence>
<sequence>MSSHSPPRSPPTANADNDADSFGRSTRSQIRLKVKHSTRGSSSRRGDADRGGDAADPGDDDEEEELDRLSNDGLDDDPSLYLERYRDYPDGHEDPADYDQGGAADPQGELGQDVEGEDEEFLTAGRVRISTPTSDRDWDDSEDESDEEDEENEDGDGSAAVLRRRAKAQHRHDHPHSYLRTLTPSRRRTWSFWLSLTNPGAPNTLSAPHVSLNLFSASLHPSVLLSMPFYFDRTGTTLGLVGLIAVGVLGGVGGGLWVVLSRYVGGKKTVEAITGASFGKNTKWKGRFGKAVAGSMLAAYATGAAFIAYFAIADLLLQVFFHYAHKGLFLHDRGFVTLVVGGFLTAPLIIVPLHKRTLIRLATGTACFLYPILITILLVKIYTIDVTQLKTTPSDTAQPELFTRPDLPNGNPLYPPSIWAPYSLLPLLTLSSSPLQILAHNRSLRRKASRKAAQDGSNVKAFLAAQAGQVVLVVGVAVAFGIGMGTKGVIERLGMAVHPNLFFSLPRDDHLINFARLLFVILLSTHMALCLAVARSSWARLLKLFNLNPLKWRRRRSGQVDSASSSTRTGRIRLEGEEGVTPSLLESRLRSPSAGSRTEKWSWSKLARTSLGGVLLWLLVASLSYVSGIGGLHKSERKGEEARFTRSSEVLGLLGGGVGFVLPGLVWIILLHLRRPRGILPEWIGEGLAKGWKGEWVRGPLGALTRSRRRGGANTEAANASASITIDEAGPAGGDVTRPVPTWHEEQRMEVSAGGNPPEDTGGDEATRILLARKERQLQKRTKE</sequence>